<dbReference type="Gene3D" id="1.10.4080.10">
    <property type="entry name" value="ADP-ribosylation/Crystallin J1"/>
    <property type="match status" value="1"/>
</dbReference>
<proteinExistence type="predicted"/>
<evidence type="ECO:0008006" key="3">
    <source>
        <dbReference type="Google" id="ProtNLM"/>
    </source>
</evidence>
<dbReference type="Proteomes" id="UP001445335">
    <property type="component" value="Unassembled WGS sequence"/>
</dbReference>
<comment type="caution">
    <text evidence="1">The sequence shown here is derived from an EMBL/GenBank/DDBJ whole genome shotgun (WGS) entry which is preliminary data.</text>
</comment>
<evidence type="ECO:0000313" key="1">
    <source>
        <dbReference type="EMBL" id="KAK9844004.1"/>
    </source>
</evidence>
<organism evidence="1 2">
    <name type="scientific">Elliptochloris bilobata</name>
    <dbReference type="NCBI Taxonomy" id="381761"/>
    <lineage>
        <taxon>Eukaryota</taxon>
        <taxon>Viridiplantae</taxon>
        <taxon>Chlorophyta</taxon>
        <taxon>core chlorophytes</taxon>
        <taxon>Trebouxiophyceae</taxon>
        <taxon>Trebouxiophyceae incertae sedis</taxon>
        <taxon>Elliptochloris clade</taxon>
        <taxon>Elliptochloris</taxon>
    </lineage>
</organism>
<dbReference type="EMBL" id="JALJOU010000004">
    <property type="protein sequence ID" value="KAK9844004.1"/>
    <property type="molecule type" value="Genomic_DNA"/>
</dbReference>
<name>A0AAW1SCH2_9CHLO</name>
<protein>
    <recommendedName>
        <fullName evidence="3">ADP-ribosylglycohydrolase</fullName>
    </recommendedName>
</protein>
<dbReference type="Pfam" id="PF03747">
    <property type="entry name" value="ADP_ribosyl_GH"/>
    <property type="match status" value="1"/>
</dbReference>
<dbReference type="InterPro" id="IPR005502">
    <property type="entry name" value="Ribosyl_crysJ1"/>
</dbReference>
<dbReference type="PANTHER" id="PTHR16222:SF17">
    <property type="entry name" value="SELENOPROTEIN J"/>
    <property type="match status" value="1"/>
</dbReference>
<gene>
    <name evidence="1" type="ORF">WJX81_001682</name>
</gene>
<dbReference type="AlphaFoldDB" id="A0AAW1SCH2"/>
<dbReference type="InterPro" id="IPR050792">
    <property type="entry name" value="ADP-ribosylglycohydrolase"/>
</dbReference>
<evidence type="ECO:0000313" key="2">
    <source>
        <dbReference type="Proteomes" id="UP001445335"/>
    </source>
</evidence>
<reference evidence="1 2" key="1">
    <citation type="journal article" date="2024" name="Nat. Commun.">
        <title>Phylogenomics reveals the evolutionary origins of lichenization in chlorophyte algae.</title>
        <authorList>
            <person name="Puginier C."/>
            <person name="Libourel C."/>
            <person name="Otte J."/>
            <person name="Skaloud P."/>
            <person name="Haon M."/>
            <person name="Grisel S."/>
            <person name="Petersen M."/>
            <person name="Berrin J.G."/>
            <person name="Delaux P.M."/>
            <person name="Dal Grande F."/>
            <person name="Keller J."/>
        </authorList>
    </citation>
    <scope>NUCLEOTIDE SEQUENCE [LARGE SCALE GENOMIC DNA]</scope>
    <source>
        <strain evidence="1 2">SAG 245.80</strain>
    </source>
</reference>
<dbReference type="PANTHER" id="PTHR16222">
    <property type="entry name" value="ADP-RIBOSYLGLYCOHYDROLASE"/>
    <property type="match status" value="1"/>
</dbReference>
<sequence>MGAFLADAATVGLHGLQDPEEVVALLAERDEEGMPEFFHPPANPQYQVARGEQSAYAYEVLPLLHTLMATGRFRPGRFADDALQFFSGTRGPVNAGPRAWLARWLGADAPPIDQGLDRASAGVPGDERANALVKVPLLVARYAATGQLAAAVEAAVRVQQASDAAVAAALAFAAVLERMIVVGDSVQAAVEWAARADALPPAGRAAAADALAAHAAVDHTEAVAGWGRGDGASEALRGGLHAALAAGGSFRAGVRAGICAGGDSCSRAHVTGALLAAAAGEDALPKAWRRKAVKYLDIKQMRLDKNTS</sequence>
<dbReference type="SUPFAM" id="SSF101478">
    <property type="entry name" value="ADP-ribosylglycohydrolase"/>
    <property type="match status" value="1"/>
</dbReference>
<accession>A0AAW1SCH2</accession>
<dbReference type="InterPro" id="IPR036705">
    <property type="entry name" value="Ribosyl_crysJ1_sf"/>
</dbReference>
<keyword evidence="2" id="KW-1185">Reference proteome</keyword>